<feature type="region of interest" description="Disordered" evidence="1">
    <location>
        <begin position="230"/>
        <end position="316"/>
    </location>
</feature>
<dbReference type="GeneID" id="114865641"/>
<evidence type="ECO:0000313" key="3">
    <source>
        <dbReference type="RefSeq" id="XP_029022768.1"/>
    </source>
</evidence>
<dbReference type="AlphaFoldDB" id="A0A6P7NXP9"/>
<proteinExistence type="predicted"/>
<organism evidence="2 3">
    <name type="scientific">Betta splendens</name>
    <name type="common">Siamese fighting fish</name>
    <dbReference type="NCBI Taxonomy" id="158456"/>
    <lineage>
        <taxon>Eukaryota</taxon>
        <taxon>Metazoa</taxon>
        <taxon>Chordata</taxon>
        <taxon>Craniata</taxon>
        <taxon>Vertebrata</taxon>
        <taxon>Euteleostomi</taxon>
        <taxon>Actinopterygii</taxon>
        <taxon>Neopterygii</taxon>
        <taxon>Teleostei</taxon>
        <taxon>Neoteleostei</taxon>
        <taxon>Acanthomorphata</taxon>
        <taxon>Anabantaria</taxon>
        <taxon>Anabantiformes</taxon>
        <taxon>Anabantoidei</taxon>
        <taxon>Osphronemidae</taxon>
        <taxon>Betta</taxon>
    </lineage>
</organism>
<dbReference type="KEGG" id="bspl:114865641"/>
<dbReference type="InParanoid" id="A0A6P7NXP9"/>
<reference evidence="3" key="1">
    <citation type="submission" date="2025-08" db="UniProtKB">
        <authorList>
            <consortium name="RefSeq"/>
        </authorList>
    </citation>
    <scope>IDENTIFICATION</scope>
</reference>
<protein>
    <submittedName>
        <fullName evidence="3">Uncharacterized protein LOC114865641</fullName>
    </submittedName>
</protein>
<keyword evidence="2" id="KW-1185">Reference proteome</keyword>
<feature type="compositionally biased region" description="Gly residues" evidence="1">
    <location>
        <begin position="278"/>
        <end position="287"/>
    </location>
</feature>
<dbReference type="OrthoDB" id="9012221at2759"/>
<name>A0A6P7NXP9_BETSP</name>
<dbReference type="RefSeq" id="XP_029022768.1">
    <property type="nucleotide sequence ID" value="XM_029166935.3"/>
</dbReference>
<accession>A0A6P7NXP9</accession>
<gene>
    <name evidence="3" type="primary">LOC114865641</name>
</gene>
<evidence type="ECO:0000313" key="2">
    <source>
        <dbReference type="Proteomes" id="UP000515150"/>
    </source>
</evidence>
<dbReference type="Proteomes" id="UP000515150">
    <property type="component" value="Chromosome 11"/>
</dbReference>
<evidence type="ECO:0000256" key="1">
    <source>
        <dbReference type="SAM" id="MobiDB-lite"/>
    </source>
</evidence>
<sequence>MKLLNQCLRLWPGGTNQTNTGAKRRQGVPHALHNMIQQKLKQDLFTKPGRPQQEDTVTVQVKNTPLHLNGQNLRLAAKNGCNSKTPGLHLSVHRRKEAASPPLREGTAPLSALLLKSSLQDRDAENHLIRRPLKLSPLELPEEVRSAQKQKLQCAQREVKPASCSPAEPQTGRMRSCARQGLVKAAGCPSAYTEPLKAQQKHADEHLKDVVCRGTPAPLCRKPAPLILSPRVKARARGRGGASPEPGSLQQETWRRRPKLSRAPCLEDEPSAAEDGGRAGAARGGGQRLERAARRKTTPGKGFNEAPAASREHGGV</sequence>